<reference evidence="2" key="2">
    <citation type="journal article" date="2014" name="ISME J.">
        <title>Microbial stratification in low pH oxic and suboxic macroscopic growths along an acid mine drainage.</title>
        <authorList>
            <person name="Mendez-Garcia C."/>
            <person name="Mesa V."/>
            <person name="Sprenger R.R."/>
            <person name="Richter M."/>
            <person name="Diez M.S."/>
            <person name="Solano J."/>
            <person name="Bargiela R."/>
            <person name="Golyshina O.V."/>
            <person name="Manteca A."/>
            <person name="Ramos J.L."/>
            <person name="Gallego J.R."/>
            <person name="Llorente I."/>
            <person name="Martins Dos Santos V.A."/>
            <person name="Jensen O.N."/>
            <person name="Pelaez A.I."/>
            <person name="Sanchez J."/>
            <person name="Ferrer M."/>
        </authorList>
    </citation>
    <scope>NUCLEOTIDE SEQUENCE</scope>
</reference>
<evidence type="ECO:0000313" key="2">
    <source>
        <dbReference type="EMBL" id="EQD47326.1"/>
    </source>
</evidence>
<evidence type="ECO:0000256" key="1">
    <source>
        <dbReference type="SAM" id="Coils"/>
    </source>
</evidence>
<feature type="non-terminal residue" evidence="2">
    <location>
        <position position="103"/>
    </location>
</feature>
<reference evidence="2" key="1">
    <citation type="submission" date="2013-08" db="EMBL/GenBank/DDBJ databases">
        <authorList>
            <person name="Mendez C."/>
            <person name="Richter M."/>
            <person name="Ferrer M."/>
            <person name="Sanchez J."/>
        </authorList>
    </citation>
    <scope>NUCLEOTIDE SEQUENCE</scope>
</reference>
<evidence type="ECO:0008006" key="3">
    <source>
        <dbReference type="Google" id="ProtNLM"/>
    </source>
</evidence>
<sequence>MTKHTYKATVTREDRWWMVRIPEIGGLTQARRLSEAKSMARSLVAITLDIPADCFDIDVEVEKVGTVKVAERTAQLRAARETATRLEREVQIDSENLARDLAS</sequence>
<dbReference type="Gene3D" id="3.30.160.250">
    <property type="match status" value="1"/>
</dbReference>
<proteinExistence type="predicted"/>
<dbReference type="AlphaFoldDB" id="T0ZGI3"/>
<organism evidence="2">
    <name type="scientific">mine drainage metagenome</name>
    <dbReference type="NCBI Taxonomy" id="410659"/>
    <lineage>
        <taxon>unclassified sequences</taxon>
        <taxon>metagenomes</taxon>
        <taxon>ecological metagenomes</taxon>
    </lineage>
</organism>
<keyword evidence="1" id="KW-0175">Coiled coil</keyword>
<name>T0ZGI3_9ZZZZ</name>
<feature type="coiled-coil region" evidence="1">
    <location>
        <begin position="69"/>
        <end position="96"/>
    </location>
</feature>
<gene>
    <name evidence="2" type="ORF">B1A_14362</name>
</gene>
<protein>
    <recommendedName>
        <fullName evidence="3">HicB family toxin-antitoxin system</fullName>
    </recommendedName>
</protein>
<comment type="caution">
    <text evidence="2">The sequence shown here is derived from an EMBL/GenBank/DDBJ whole genome shotgun (WGS) entry which is preliminary data.</text>
</comment>
<accession>T0ZGI3</accession>
<dbReference type="EMBL" id="AUZX01010540">
    <property type="protein sequence ID" value="EQD47326.1"/>
    <property type="molecule type" value="Genomic_DNA"/>
</dbReference>